<dbReference type="InterPro" id="IPR050194">
    <property type="entry name" value="Glycosyltransferase_grp1"/>
</dbReference>
<dbReference type="PANTHER" id="PTHR45947:SF3">
    <property type="entry name" value="SULFOQUINOVOSYL TRANSFERASE SQD2"/>
    <property type="match status" value="1"/>
</dbReference>
<keyword evidence="3" id="KW-1185">Reference proteome</keyword>
<keyword evidence="2" id="KW-0808">Transferase</keyword>
<dbReference type="EMBL" id="CP017415">
    <property type="protein sequence ID" value="AOU97693.1"/>
    <property type="molecule type" value="Genomic_DNA"/>
</dbReference>
<dbReference type="KEGG" id="aprs:BI364_06730"/>
<dbReference type="Pfam" id="PF13439">
    <property type="entry name" value="Glyco_transf_4"/>
    <property type="match status" value="1"/>
</dbReference>
<dbReference type="Gene3D" id="3.40.50.2000">
    <property type="entry name" value="Glycogen Phosphorylase B"/>
    <property type="match status" value="2"/>
</dbReference>
<organism evidence="2 3">
    <name type="scientific">Acidihalobacter yilgarnensis</name>
    <dbReference type="NCBI Taxonomy" id="2819280"/>
    <lineage>
        <taxon>Bacteria</taxon>
        <taxon>Pseudomonadati</taxon>
        <taxon>Pseudomonadota</taxon>
        <taxon>Gammaproteobacteria</taxon>
        <taxon>Chromatiales</taxon>
        <taxon>Ectothiorhodospiraceae</taxon>
        <taxon>Acidihalobacter</taxon>
    </lineage>
</organism>
<proteinExistence type="predicted"/>
<reference evidence="3" key="1">
    <citation type="submission" date="2016-09" db="EMBL/GenBank/DDBJ databases">
        <title>Acidihalobacter prosperus F5.</title>
        <authorList>
            <person name="Khaleque H.N."/>
            <person name="Ramsay J.P."/>
            <person name="Kaksonen A.H."/>
            <person name="Boxall N.J."/>
            <person name="Watkin E.L.J."/>
        </authorList>
    </citation>
    <scope>NUCLEOTIDE SEQUENCE [LARGE SCALE GENOMIC DNA]</scope>
    <source>
        <strain evidence="3">F5</strain>
    </source>
</reference>
<dbReference type="PANTHER" id="PTHR45947">
    <property type="entry name" value="SULFOQUINOVOSYL TRANSFERASE SQD2"/>
    <property type="match status" value="1"/>
</dbReference>
<dbReference type="GO" id="GO:0016757">
    <property type="term" value="F:glycosyltransferase activity"/>
    <property type="evidence" value="ECO:0007669"/>
    <property type="project" value="UniProtKB-ARBA"/>
</dbReference>
<evidence type="ECO:0000313" key="2">
    <source>
        <dbReference type="EMBL" id="AOU97693.1"/>
    </source>
</evidence>
<dbReference type="Pfam" id="PF13692">
    <property type="entry name" value="Glyco_trans_1_4"/>
    <property type="match status" value="1"/>
</dbReference>
<protein>
    <submittedName>
        <fullName evidence="2">Glycosyl transferase</fullName>
    </submittedName>
</protein>
<dbReference type="Proteomes" id="UP000095401">
    <property type="component" value="Chromosome"/>
</dbReference>
<accession>A0A1D8IMJ2</accession>
<sequence length="420" mass="45848">MNIAYLCADRGIPVLGHKGASVHVREMVGAFARTGHEVTLFCTQRGEGNPPPPGECIELPAPEDPDMIAALVAELHLEAKASERTVRRELERLAHDRTLTARVLGALQLRERRPDLLYERYSLMHRSGVEIAAALDIPHILEINAPLVEEQARFRGLVQRDLAERIEHEVFNRADHIVAVSEAMKVHAMGQGVAESCISVLPNGVDTSRFNTAIDKLLIRARHGLSGAPVIGFVGSLKPWHGIDLLLDAFQIVRRQHADARLLIVGDGPVMEKLRERVTRERLGRSVVLTGHVPHDEIPAYLAAMDITVAPYQPQQDFYFSPMKVIESMATGRPVVAPRIGQLAELVEDGVTGRLYSPGDTSACAAAISDLLHNPLARRTMGQHAAQRARTAFSWDSNASRVTALVSGLHTPTGVGPVPA</sequence>
<gene>
    <name evidence="2" type="ORF">BI364_06730</name>
</gene>
<dbReference type="SUPFAM" id="SSF53756">
    <property type="entry name" value="UDP-Glycosyltransferase/glycogen phosphorylase"/>
    <property type="match status" value="1"/>
</dbReference>
<name>A0A1D8IMJ2_9GAMM</name>
<dbReference type="CDD" id="cd03801">
    <property type="entry name" value="GT4_PimA-like"/>
    <property type="match status" value="1"/>
</dbReference>
<dbReference type="AlphaFoldDB" id="A0A1D8IMJ2"/>
<evidence type="ECO:0000259" key="1">
    <source>
        <dbReference type="Pfam" id="PF13439"/>
    </source>
</evidence>
<evidence type="ECO:0000313" key="3">
    <source>
        <dbReference type="Proteomes" id="UP000095401"/>
    </source>
</evidence>
<feature type="domain" description="Glycosyltransferase subfamily 4-like N-terminal" evidence="1">
    <location>
        <begin position="19"/>
        <end position="209"/>
    </location>
</feature>
<dbReference type="RefSeq" id="WP_070078078.1">
    <property type="nucleotide sequence ID" value="NZ_CP017415.1"/>
</dbReference>
<dbReference type="InterPro" id="IPR028098">
    <property type="entry name" value="Glyco_trans_4-like_N"/>
</dbReference>